<dbReference type="SUPFAM" id="SSF144083">
    <property type="entry name" value="Magnesium transport protein CorA, transmembrane region"/>
    <property type="match status" value="1"/>
</dbReference>
<reference evidence="13 14" key="1">
    <citation type="submission" date="2014-11" db="EMBL/GenBank/DDBJ databases">
        <title>Genome sequence of Flavihumibacter solisilvae 3-3.</title>
        <authorList>
            <person name="Zhou G."/>
            <person name="Li M."/>
            <person name="Wang G."/>
        </authorList>
    </citation>
    <scope>NUCLEOTIDE SEQUENCE [LARGE SCALE GENOMIC DNA]</scope>
    <source>
        <strain evidence="13 14">3-3</strain>
    </source>
</reference>
<dbReference type="STRING" id="1349421.OI18_13570"/>
<evidence type="ECO:0000256" key="5">
    <source>
        <dbReference type="ARBA" id="ARBA00022692"/>
    </source>
</evidence>
<evidence type="ECO:0000313" key="14">
    <source>
        <dbReference type="Proteomes" id="UP000031408"/>
    </source>
</evidence>
<keyword evidence="6" id="KW-0460">Magnesium</keyword>
<evidence type="ECO:0000313" key="13">
    <source>
        <dbReference type="EMBL" id="KIC94208.1"/>
    </source>
</evidence>
<dbReference type="SUPFAM" id="SSF143865">
    <property type="entry name" value="CorA soluble domain-like"/>
    <property type="match status" value="1"/>
</dbReference>
<gene>
    <name evidence="13" type="ORF">OI18_13570</name>
</gene>
<organism evidence="13 14">
    <name type="scientific">Flavihumibacter solisilvae</name>
    <dbReference type="NCBI Taxonomy" id="1349421"/>
    <lineage>
        <taxon>Bacteria</taxon>
        <taxon>Pseudomonadati</taxon>
        <taxon>Bacteroidota</taxon>
        <taxon>Chitinophagia</taxon>
        <taxon>Chitinophagales</taxon>
        <taxon>Chitinophagaceae</taxon>
        <taxon>Flavihumibacter</taxon>
    </lineage>
</organism>
<feature type="transmembrane region" description="Helical" evidence="12">
    <location>
        <begin position="239"/>
        <end position="262"/>
    </location>
</feature>
<evidence type="ECO:0000256" key="10">
    <source>
        <dbReference type="ARBA" id="ARBA00034269"/>
    </source>
</evidence>
<evidence type="ECO:0000256" key="7">
    <source>
        <dbReference type="ARBA" id="ARBA00022989"/>
    </source>
</evidence>
<sequence>MVRKIVTEKLKWIDVTDPSADEMSALASEYNLNEHTVRDCLQPEHLPKYERDEINNVDFLILRFYSFTHQSHISTIQELTDKIAIFSTHDLLITIHKKETPFLEPLAKRYESVQRKISAPGLLSRIIWQALETYDDPANRITEQVDFYEKQVMLKQMDSDITEALYYIKRQAIVSHKVLTLMLEPINHIFIKSREEAPLLQDLKDQHLKMQTVYGQIVEEVNNLLNLSMSFAAQRTNEVMRILTVFSVFFMPLTFIVGVYGMNFLFMPELRQKWGYPAVLLLMLVVAGGIYFWFKKKKWL</sequence>
<keyword evidence="5 12" id="KW-0812">Transmembrane</keyword>
<dbReference type="GO" id="GO:0050897">
    <property type="term" value="F:cobalt ion binding"/>
    <property type="evidence" value="ECO:0007669"/>
    <property type="project" value="TreeGrafter"/>
</dbReference>
<evidence type="ECO:0000256" key="1">
    <source>
        <dbReference type="ARBA" id="ARBA00004651"/>
    </source>
</evidence>
<dbReference type="AlphaFoldDB" id="A0A0C1LFT5"/>
<comment type="similarity">
    <text evidence="2">Belongs to the CorA metal ion transporter (MIT) (TC 1.A.35) family.</text>
</comment>
<dbReference type="InterPro" id="IPR045861">
    <property type="entry name" value="CorA_cytoplasmic_dom"/>
</dbReference>
<evidence type="ECO:0000256" key="4">
    <source>
        <dbReference type="ARBA" id="ARBA00022475"/>
    </source>
</evidence>
<evidence type="ECO:0000256" key="3">
    <source>
        <dbReference type="ARBA" id="ARBA00022448"/>
    </source>
</evidence>
<comment type="subcellular location">
    <subcellularLocation>
        <location evidence="1">Cell membrane</location>
        <topology evidence="1">Multi-pass membrane protein</topology>
    </subcellularLocation>
</comment>
<keyword evidence="4" id="KW-1003">Cell membrane</keyword>
<dbReference type="GO" id="GO:0015095">
    <property type="term" value="F:magnesium ion transmembrane transporter activity"/>
    <property type="evidence" value="ECO:0007669"/>
    <property type="project" value="TreeGrafter"/>
</dbReference>
<comment type="function">
    <text evidence="11">Mediates influx of magnesium ions. Alternates between open and closed states. Activated by low cytoplasmic Mg(2+) levels. Inactive when cytoplasmic Mg(2+) levels are high.</text>
</comment>
<evidence type="ECO:0000256" key="11">
    <source>
        <dbReference type="ARBA" id="ARBA00045497"/>
    </source>
</evidence>
<accession>A0A0C1LFT5</accession>
<keyword evidence="7 12" id="KW-1133">Transmembrane helix</keyword>
<proteinExistence type="inferred from homology"/>
<comment type="catalytic activity">
    <reaction evidence="10">
        <text>Mg(2+)(in) = Mg(2+)(out)</text>
        <dbReference type="Rhea" id="RHEA:29827"/>
        <dbReference type="ChEBI" id="CHEBI:18420"/>
    </reaction>
</comment>
<evidence type="ECO:0000256" key="6">
    <source>
        <dbReference type="ARBA" id="ARBA00022842"/>
    </source>
</evidence>
<dbReference type="GO" id="GO:0005886">
    <property type="term" value="C:plasma membrane"/>
    <property type="evidence" value="ECO:0007669"/>
    <property type="project" value="UniProtKB-SubCell"/>
</dbReference>
<dbReference type="FunFam" id="1.20.58.340:FF:000004">
    <property type="entry name" value="Magnesium transport protein CorA"/>
    <property type="match status" value="1"/>
</dbReference>
<name>A0A0C1LFT5_9BACT</name>
<dbReference type="GO" id="GO:0000287">
    <property type="term" value="F:magnesium ion binding"/>
    <property type="evidence" value="ECO:0007669"/>
    <property type="project" value="TreeGrafter"/>
</dbReference>
<dbReference type="InterPro" id="IPR002523">
    <property type="entry name" value="MgTranspt_CorA/ZnTranspt_ZntB"/>
</dbReference>
<keyword evidence="8" id="KW-0406">Ion transport</keyword>
<evidence type="ECO:0000256" key="9">
    <source>
        <dbReference type="ARBA" id="ARBA00023136"/>
    </source>
</evidence>
<feature type="transmembrane region" description="Helical" evidence="12">
    <location>
        <begin position="274"/>
        <end position="294"/>
    </location>
</feature>
<dbReference type="Pfam" id="PF01544">
    <property type="entry name" value="CorA"/>
    <property type="match status" value="1"/>
</dbReference>
<keyword evidence="9 12" id="KW-0472">Membrane</keyword>
<dbReference type="PANTHER" id="PTHR46494:SF1">
    <property type="entry name" value="CORA FAMILY METAL ION TRANSPORTER (EUROFUNG)"/>
    <property type="match status" value="1"/>
</dbReference>
<dbReference type="Proteomes" id="UP000031408">
    <property type="component" value="Unassembled WGS sequence"/>
</dbReference>
<protein>
    <recommendedName>
        <fullName evidence="15">Magnesium transporter CorA</fullName>
    </recommendedName>
</protein>
<evidence type="ECO:0000256" key="12">
    <source>
        <dbReference type="SAM" id="Phobius"/>
    </source>
</evidence>
<dbReference type="EMBL" id="JSVC01000015">
    <property type="protein sequence ID" value="KIC94208.1"/>
    <property type="molecule type" value="Genomic_DNA"/>
</dbReference>
<dbReference type="Gene3D" id="1.20.58.340">
    <property type="entry name" value="Magnesium transport protein CorA, transmembrane region"/>
    <property type="match status" value="2"/>
</dbReference>
<comment type="caution">
    <text evidence="13">The sequence shown here is derived from an EMBL/GenBank/DDBJ whole genome shotgun (WGS) entry which is preliminary data.</text>
</comment>
<evidence type="ECO:0000256" key="2">
    <source>
        <dbReference type="ARBA" id="ARBA00009765"/>
    </source>
</evidence>
<dbReference type="PANTHER" id="PTHR46494">
    <property type="entry name" value="CORA FAMILY METAL ION TRANSPORTER (EUROFUNG)"/>
    <property type="match status" value="1"/>
</dbReference>
<evidence type="ECO:0008006" key="15">
    <source>
        <dbReference type="Google" id="ProtNLM"/>
    </source>
</evidence>
<dbReference type="GO" id="GO:0015087">
    <property type="term" value="F:cobalt ion transmembrane transporter activity"/>
    <property type="evidence" value="ECO:0007669"/>
    <property type="project" value="TreeGrafter"/>
</dbReference>
<dbReference type="Gene3D" id="3.30.460.20">
    <property type="entry name" value="CorA soluble domain-like"/>
    <property type="match status" value="1"/>
</dbReference>
<keyword evidence="3" id="KW-0813">Transport</keyword>
<evidence type="ECO:0000256" key="8">
    <source>
        <dbReference type="ARBA" id="ARBA00023065"/>
    </source>
</evidence>
<keyword evidence="14" id="KW-1185">Reference proteome</keyword>
<dbReference type="InterPro" id="IPR045863">
    <property type="entry name" value="CorA_TM1_TM2"/>
</dbReference>